<proteinExistence type="predicted"/>
<evidence type="ECO:0000313" key="1">
    <source>
        <dbReference type="EMBL" id="OGY85676.1"/>
    </source>
</evidence>
<dbReference type="Proteomes" id="UP000176420">
    <property type="component" value="Unassembled WGS sequence"/>
</dbReference>
<evidence type="ECO:0000313" key="2">
    <source>
        <dbReference type="Proteomes" id="UP000176420"/>
    </source>
</evidence>
<dbReference type="InterPro" id="IPR014942">
    <property type="entry name" value="AbiEii"/>
</dbReference>
<sequence>MLNKEKHHQILLQITKDIYTNIHISSLLGFKGGTAAYLIYNLPRFSVDLDFDLIDPTPECIATVHQEMHTILQHYGTIENEYQKNYTLFFLLSYEAQHHHIKIDISTRGWYNEYTVQEYLGIPMLVMNPPYMFANKLAALTDRKKVFMRDVYDIWYFFTKRWEIEESVIQKRTGKTLKQYITKDCIPVIEQIKNEELLLGLGEYLNESQRNFVKTKLKQEVLFQLRILADSLE</sequence>
<dbReference type="Pfam" id="PF08843">
    <property type="entry name" value="AbiEii"/>
    <property type="match status" value="1"/>
</dbReference>
<name>A0A1G2BAD1_9BACT</name>
<accession>A0A1G2BAD1</accession>
<protein>
    <recommendedName>
        <fullName evidence="3">Nucleotidyltransferase</fullName>
    </recommendedName>
</protein>
<dbReference type="EMBL" id="MHKI01000029">
    <property type="protein sequence ID" value="OGY85676.1"/>
    <property type="molecule type" value="Genomic_DNA"/>
</dbReference>
<evidence type="ECO:0008006" key="3">
    <source>
        <dbReference type="Google" id="ProtNLM"/>
    </source>
</evidence>
<organism evidence="1 2">
    <name type="scientific">Candidatus Kerfeldbacteria bacterium RIFOXYB2_FULL_38_14</name>
    <dbReference type="NCBI Taxonomy" id="1798547"/>
    <lineage>
        <taxon>Bacteria</taxon>
        <taxon>Candidatus Kerfeldiibacteriota</taxon>
    </lineage>
</organism>
<dbReference type="AlphaFoldDB" id="A0A1G2BAD1"/>
<dbReference type="Gene3D" id="3.10.450.620">
    <property type="entry name" value="JHP933, nucleotidyltransferase-like core domain"/>
    <property type="match status" value="1"/>
</dbReference>
<gene>
    <name evidence="1" type="ORF">A2319_05235</name>
</gene>
<reference evidence="1 2" key="1">
    <citation type="journal article" date="2016" name="Nat. Commun.">
        <title>Thousands of microbial genomes shed light on interconnected biogeochemical processes in an aquifer system.</title>
        <authorList>
            <person name="Anantharaman K."/>
            <person name="Brown C.T."/>
            <person name="Hug L.A."/>
            <person name="Sharon I."/>
            <person name="Castelle C.J."/>
            <person name="Probst A.J."/>
            <person name="Thomas B.C."/>
            <person name="Singh A."/>
            <person name="Wilkins M.J."/>
            <person name="Karaoz U."/>
            <person name="Brodie E.L."/>
            <person name="Williams K.H."/>
            <person name="Hubbard S.S."/>
            <person name="Banfield J.F."/>
        </authorList>
    </citation>
    <scope>NUCLEOTIDE SEQUENCE [LARGE SCALE GENOMIC DNA]</scope>
</reference>
<comment type="caution">
    <text evidence="1">The sequence shown here is derived from an EMBL/GenBank/DDBJ whole genome shotgun (WGS) entry which is preliminary data.</text>
</comment>